<keyword evidence="5 9" id="KW-0235">DNA replication</keyword>
<keyword evidence="9" id="KW-0234">DNA repair</keyword>
<dbReference type="GO" id="GO:0005737">
    <property type="term" value="C:cytoplasm"/>
    <property type="evidence" value="ECO:0007669"/>
    <property type="project" value="UniProtKB-SubCell"/>
</dbReference>
<feature type="domain" description="RecF/RecN/SMC N-terminal" evidence="10">
    <location>
        <begin position="3"/>
        <end position="338"/>
    </location>
</feature>
<keyword evidence="4 9" id="KW-0963">Cytoplasm</keyword>
<keyword evidence="8 9" id="KW-0238">DNA-binding</keyword>
<dbReference type="Gene3D" id="3.40.50.300">
    <property type="entry name" value="P-loop containing nucleotide triphosphate hydrolases"/>
    <property type="match status" value="1"/>
</dbReference>
<evidence type="ECO:0000256" key="8">
    <source>
        <dbReference type="ARBA" id="ARBA00023125"/>
    </source>
</evidence>
<dbReference type="InterPro" id="IPR027417">
    <property type="entry name" value="P-loop_NTPase"/>
</dbReference>
<dbReference type="GO" id="GO:0005524">
    <property type="term" value="F:ATP binding"/>
    <property type="evidence" value="ECO:0007669"/>
    <property type="project" value="UniProtKB-UniRule"/>
</dbReference>
<sequence length="354" mass="38794">MAIASLTVSGVRNLADATLECDPRCNVIAGANAAGKTSVLEAIHVLARARSFRTARLDQVRRDGTAELLVRGDVQVGTGAHRLGVARGESGTRVRIDGADARGLSELARWLPVQVINTESQRLLQDGPSARRSYLNWSAFHVEHGYHEAWRRYDRALRQRNAALREGDSRTARALEGELVSAAGAVDTLRSGVLAELQPHLDVYLQRWLPETPVQIVYRRGWSQSRTLADTLADQHESELNMGYTLSGPHRADLQLRVHGMDAQHRLSRGQQKVLVVAMLLAQASVIATQGGVQPVLLVDDLPAELDVEYRAAVLQAIEESQGQVFFTAIETEALAVSAGRLFHVEQGTLQEMI</sequence>
<evidence type="ECO:0000256" key="5">
    <source>
        <dbReference type="ARBA" id="ARBA00022705"/>
    </source>
</evidence>
<proteinExistence type="inferred from homology"/>
<dbReference type="GO" id="GO:0009432">
    <property type="term" value="P:SOS response"/>
    <property type="evidence" value="ECO:0007669"/>
    <property type="project" value="UniProtKB-UniRule"/>
</dbReference>
<dbReference type="PROSITE" id="PS00617">
    <property type="entry name" value="RECF_1"/>
    <property type="match status" value="1"/>
</dbReference>
<comment type="subcellular location">
    <subcellularLocation>
        <location evidence="1 9">Cytoplasm</location>
    </subcellularLocation>
</comment>
<evidence type="ECO:0000313" key="12">
    <source>
        <dbReference type="Proteomes" id="UP000199657"/>
    </source>
</evidence>
<evidence type="ECO:0000256" key="2">
    <source>
        <dbReference type="ARBA" id="ARBA00008016"/>
    </source>
</evidence>
<dbReference type="PANTHER" id="PTHR32182:SF0">
    <property type="entry name" value="DNA REPLICATION AND REPAIR PROTEIN RECF"/>
    <property type="match status" value="1"/>
</dbReference>
<evidence type="ECO:0000259" key="10">
    <source>
        <dbReference type="Pfam" id="PF02463"/>
    </source>
</evidence>
<dbReference type="Pfam" id="PF02463">
    <property type="entry name" value="SMC_N"/>
    <property type="match status" value="1"/>
</dbReference>
<evidence type="ECO:0000313" key="11">
    <source>
        <dbReference type="EMBL" id="SEP00573.1"/>
    </source>
</evidence>
<comment type="similarity">
    <text evidence="2 9">Belongs to the RecF family.</text>
</comment>
<keyword evidence="12" id="KW-1185">Reference proteome</keyword>
<organism evidence="11 12">
    <name type="scientific">Aquisalimonas asiatica</name>
    <dbReference type="NCBI Taxonomy" id="406100"/>
    <lineage>
        <taxon>Bacteria</taxon>
        <taxon>Pseudomonadati</taxon>
        <taxon>Pseudomonadota</taxon>
        <taxon>Gammaproteobacteria</taxon>
        <taxon>Chromatiales</taxon>
        <taxon>Ectothiorhodospiraceae</taxon>
        <taxon>Aquisalimonas</taxon>
    </lineage>
</organism>
<evidence type="ECO:0000256" key="7">
    <source>
        <dbReference type="ARBA" id="ARBA00022840"/>
    </source>
</evidence>
<dbReference type="PANTHER" id="PTHR32182">
    <property type="entry name" value="DNA REPLICATION AND REPAIR PROTEIN RECF"/>
    <property type="match status" value="1"/>
</dbReference>
<reference evidence="11 12" key="1">
    <citation type="submission" date="2016-10" db="EMBL/GenBank/DDBJ databases">
        <authorList>
            <person name="de Groot N.N."/>
        </authorList>
    </citation>
    <scope>NUCLEOTIDE SEQUENCE [LARGE SCALE GENOMIC DNA]</scope>
    <source>
        <strain evidence="11 12">CGMCC 1.6291</strain>
    </source>
</reference>
<dbReference type="InterPro" id="IPR001238">
    <property type="entry name" value="DNA-binding_RecF"/>
</dbReference>
<evidence type="ECO:0000256" key="6">
    <source>
        <dbReference type="ARBA" id="ARBA00022741"/>
    </source>
</evidence>
<dbReference type="SUPFAM" id="SSF52540">
    <property type="entry name" value="P-loop containing nucleoside triphosphate hydrolases"/>
    <property type="match status" value="1"/>
</dbReference>
<keyword evidence="7 9" id="KW-0067">ATP-binding</keyword>
<keyword evidence="9" id="KW-0227">DNA damage</keyword>
<evidence type="ECO:0000256" key="9">
    <source>
        <dbReference type="HAMAP-Rule" id="MF_00365"/>
    </source>
</evidence>
<dbReference type="InterPro" id="IPR042174">
    <property type="entry name" value="RecF_2"/>
</dbReference>
<dbReference type="GO" id="GO:0006260">
    <property type="term" value="P:DNA replication"/>
    <property type="evidence" value="ECO:0007669"/>
    <property type="project" value="UniProtKB-UniRule"/>
</dbReference>
<dbReference type="GO" id="GO:0000731">
    <property type="term" value="P:DNA synthesis involved in DNA repair"/>
    <property type="evidence" value="ECO:0007669"/>
    <property type="project" value="TreeGrafter"/>
</dbReference>
<evidence type="ECO:0000256" key="4">
    <source>
        <dbReference type="ARBA" id="ARBA00022490"/>
    </source>
</evidence>
<dbReference type="NCBIfam" id="TIGR00611">
    <property type="entry name" value="recf"/>
    <property type="match status" value="1"/>
</dbReference>
<dbReference type="Gene3D" id="1.20.1050.90">
    <property type="entry name" value="RecF/RecN/SMC, N-terminal domain"/>
    <property type="match status" value="1"/>
</dbReference>
<dbReference type="GO" id="GO:0003697">
    <property type="term" value="F:single-stranded DNA binding"/>
    <property type="evidence" value="ECO:0007669"/>
    <property type="project" value="UniProtKB-UniRule"/>
</dbReference>
<dbReference type="RefSeq" id="WP_091644780.1">
    <property type="nucleotide sequence ID" value="NZ_FOEG01000006.1"/>
</dbReference>
<keyword evidence="9" id="KW-0742">SOS response</keyword>
<feature type="binding site" evidence="9">
    <location>
        <begin position="30"/>
        <end position="37"/>
    </location>
    <ligand>
        <name>ATP</name>
        <dbReference type="ChEBI" id="CHEBI:30616"/>
    </ligand>
</feature>
<dbReference type="Proteomes" id="UP000199657">
    <property type="component" value="Unassembled WGS sequence"/>
</dbReference>
<dbReference type="STRING" id="406100.SAMN04488052_10671"/>
<protein>
    <recommendedName>
        <fullName evidence="3 9">DNA replication and repair protein RecF</fullName>
    </recommendedName>
</protein>
<dbReference type="InterPro" id="IPR003395">
    <property type="entry name" value="RecF/RecN/SMC_N"/>
</dbReference>
<dbReference type="EMBL" id="FOEG01000006">
    <property type="protein sequence ID" value="SEP00573.1"/>
    <property type="molecule type" value="Genomic_DNA"/>
</dbReference>
<gene>
    <name evidence="9" type="primary">recF</name>
    <name evidence="11" type="ORF">SAMN04488052_10671</name>
</gene>
<keyword evidence="6 9" id="KW-0547">Nucleotide-binding</keyword>
<dbReference type="InterPro" id="IPR018078">
    <property type="entry name" value="DNA-binding_RecF_CS"/>
</dbReference>
<dbReference type="HAMAP" id="MF_00365">
    <property type="entry name" value="RecF"/>
    <property type="match status" value="1"/>
</dbReference>
<dbReference type="AlphaFoldDB" id="A0A1H8UCG5"/>
<name>A0A1H8UCG5_9GAMM</name>
<dbReference type="GO" id="GO:0006302">
    <property type="term" value="P:double-strand break repair"/>
    <property type="evidence" value="ECO:0007669"/>
    <property type="project" value="TreeGrafter"/>
</dbReference>
<evidence type="ECO:0000256" key="3">
    <source>
        <dbReference type="ARBA" id="ARBA00020170"/>
    </source>
</evidence>
<dbReference type="OrthoDB" id="9803889at2"/>
<evidence type="ECO:0000256" key="1">
    <source>
        <dbReference type="ARBA" id="ARBA00004496"/>
    </source>
</evidence>
<accession>A0A1H8UCG5</accession>
<comment type="function">
    <text evidence="9">The RecF protein is involved in DNA metabolism; it is required for DNA replication and normal SOS inducibility. RecF binds preferentially to single-stranded, linear DNA. It also seems to bind ATP.</text>
</comment>